<reference evidence="2 3" key="1">
    <citation type="submission" date="2020-05" db="EMBL/GenBank/DDBJ databases">
        <title>Mucilaginibacter mali sp. nov.</title>
        <authorList>
            <person name="Kim H.S."/>
            <person name="Lee K.C."/>
            <person name="Suh M.K."/>
            <person name="Kim J.-S."/>
            <person name="Han K.-I."/>
            <person name="Eom M.K."/>
            <person name="Shin Y.K."/>
            <person name="Lee J.-S."/>
        </authorList>
    </citation>
    <scope>NUCLEOTIDE SEQUENCE [LARGE SCALE GENOMIC DNA]</scope>
    <source>
        <strain evidence="2 3">G2-14</strain>
    </source>
</reference>
<dbReference type="AlphaFoldDB" id="A0A7D4TW61"/>
<dbReference type="Proteomes" id="UP000505355">
    <property type="component" value="Chromosome"/>
</dbReference>
<accession>A0A7D4TW61</accession>
<keyword evidence="1" id="KW-1133">Transmembrane helix</keyword>
<protein>
    <recommendedName>
        <fullName evidence="4">DUF3185 domain-containing protein</fullName>
    </recommendedName>
</protein>
<evidence type="ECO:0000256" key="1">
    <source>
        <dbReference type="SAM" id="Phobius"/>
    </source>
</evidence>
<keyword evidence="3" id="KW-1185">Reference proteome</keyword>
<dbReference type="RefSeq" id="WP_173415802.1">
    <property type="nucleotide sequence ID" value="NZ_CP054139.1"/>
</dbReference>
<keyword evidence="1" id="KW-0472">Membrane</keyword>
<gene>
    <name evidence="2" type="ORF">HQ865_15685</name>
</gene>
<feature type="transmembrane region" description="Helical" evidence="1">
    <location>
        <begin position="7"/>
        <end position="25"/>
    </location>
</feature>
<organism evidence="2 3">
    <name type="scientific">Mucilaginibacter mali</name>
    <dbReference type="NCBI Taxonomy" id="2740462"/>
    <lineage>
        <taxon>Bacteria</taxon>
        <taxon>Pseudomonadati</taxon>
        <taxon>Bacteroidota</taxon>
        <taxon>Sphingobacteriia</taxon>
        <taxon>Sphingobacteriales</taxon>
        <taxon>Sphingobacteriaceae</taxon>
        <taxon>Mucilaginibacter</taxon>
    </lineage>
</organism>
<evidence type="ECO:0000313" key="2">
    <source>
        <dbReference type="EMBL" id="QKJ31135.1"/>
    </source>
</evidence>
<evidence type="ECO:0008006" key="4">
    <source>
        <dbReference type="Google" id="ProtNLM"/>
    </source>
</evidence>
<keyword evidence="1" id="KW-0812">Transmembrane</keyword>
<proteinExistence type="predicted"/>
<sequence length="71" mass="7682">MNRPIGIILLVIGILMLIYTGFTYTKKEKVIDAGPIQVSADKQHTVNWPPYAGCILVVGGIVLLLTGKKTS</sequence>
<dbReference type="KEGG" id="mmab:HQ865_15685"/>
<name>A0A7D4TW61_9SPHI</name>
<feature type="transmembrane region" description="Helical" evidence="1">
    <location>
        <begin position="48"/>
        <end position="66"/>
    </location>
</feature>
<dbReference type="EMBL" id="CP054139">
    <property type="protein sequence ID" value="QKJ31135.1"/>
    <property type="molecule type" value="Genomic_DNA"/>
</dbReference>
<evidence type="ECO:0000313" key="3">
    <source>
        <dbReference type="Proteomes" id="UP000505355"/>
    </source>
</evidence>